<accession>H5STV5</accession>
<dbReference type="SMART" id="SM00885">
    <property type="entry name" value="D5_N"/>
    <property type="match status" value="1"/>
</dbReference>
<evidence type="ECO:0000313" key="6">
    <source>
        <dbReference type="EMBL" id="BAL59955.1"/>
    </source>
</evidence>
<dbReference type="GO" id="GO:0004386">
    <property type="term" value="F:helicase activity"/>
    <property type="evidence" value="ECO:0007669"/>
    <property type="project" value="UniProtKB-KW"/>
</dbReference>
<dbReference type="GO" id="GO:0005524">
    <property type="term" value="F:ATP binding"/>
    <property type="evidence" value="ECO:0007669"/>
    <property type="project" value="UniProtKB-KW"/>
</dbReference>
<dbReference type="SUPFAM" id="SSF46785">
    <property type="entry name" value="Winged helix' DNA-binding domain"/>
    <property type="match status" value="1"/>
</dbReference>
<dbReference type="Gene3D" id="3.90.580.10">
    <property type="entry name" value="Zinc finger, CHC2-type domain"/>
    <property type="match status" value="1"/>
</dbReference>
<dbReference type="InterPro" id="IPR045455">
    <property type="entry name" value="NrS-1_pol-like_helicase"/>
</dbReference>
<gene>
    <name evidence="6" type="ORF">HGMM_OP4C591</name>
</gene>
<dbReference type="NCBIfam" id="TIGR01613">
    <property type="entry name" value="primase_Cterm"/>
    <property type="match status" value="1"/>
</dbReference>
<reference evidence="6" key="2">
    <citation type="journal article" date="2012" name="PLoS ONE">
        <title>A Deeply Branching Thermophilic Bacterium with an Ancient Acetyl-CoA Pathway Dominates a Subsurface Ecosystem.</title>
        <authorList>
            <person name="Takami H."/>
            <person name="Noguchi H."/>
            <person name="Takaki Y."/>
            <person name="Uchiyama I."/>
            <person name="Toyoda A."/>
            <person name="Nishi S."/>
            <person name="Chee G.-J."/>
            <person name="Arai W."/>
            <person name="Nunoura T."/>
            <person name="Itoh T."/>
            <person name="Hattori M."/>
            <person name="Takai K."/>
        </authorList>
    </citation>
    <scope>NUCLEOTIDE SEQUENCE</scope>
</reference>
<dbReference type="Pfam" id="PF08706">
    <property type="entry name" value="D5_N"/>
    <property type="match status" value="1"/>
</dbReference>
<dbReference type="Pfam" id="PF19263">
    <property type="entry name" value="DUF5906"/>
    <property type="match status" value="1"/>
</dbReference>
<dbReference type="PROSITE" id="PS51206">
    <property type="entry name" value="SF3_HELICASE_1"/>
    <property type="match status" value="1"/>
</dbReference>
<evidence type="ECO:0000256" key="3">
    <source>
        <dbReference type="ARBA" id="ARBA00022806"/>
    </source>
</evidence>
<dbReference type="InterPro" id="IPR036977">
    <property type="entry name" value="DNA_primase_Znf_CHC2"/>
</dbReference>
<keyword evidence="4" id="KW-0067">ATP-binding</keyword>
<dbReference type="InterPro" id="IPR004968">
    <property type="entry name" value="DNA_primase/NTPase_C"/>
</dbReference>
<dbReference type="EMBL" id="AP011803">
    <property type="protein sequence ID" value="BAL59955.1"/>
    <property type="molecule type" value="Genomic_DNA"/>
</dbReference>
<dbReference type="Pfam" id="PF13155">
    <property type="entry name" value="Toprim_2"/>
    <property type="match status" value="1"/>
</dbReference>
<dbReference type="SUPFAM" id="SSF56731">
    <property type="entry name" value="DNA primase core"/>
    <property type="match status" value="1"/>
</dbReference>
<dbReference type="InterPro" id="IPR027417">
    <property type="entry name" value="P-loop_NTPase"/>
</dbReference>
<dbReference type="SUPFAM" id="SSF57783">
    <property type="entry name" value="Zinc beta-ribbon"/>
    <property type="match status" value="1"/>
</dbReference>
<sequence>MIKVHKYYSTNQSPRPIDRVLARLSGVKRSGSGWIARCPSHNDQRPSLSVNVDQAGNVLLYCHAGCRTEDVVRALGLSMSDLYAEKPQRRPERKIVATYDYVDENGALIFQVVRYEPKSFAQRRPDGKGGWLYNLDGVQRVLYRLPDVLKAKERGETIFITEGEKDTESLRALGLTATTNPHGANKWRDEYSETLRGAHVVIIPDKDEPGRRHAEQIAKSLYGKAASVKIAELPGAGKDVSDWLAAGYTREDLESLVAEAPEFEPEEPEPAPVSDFEVCDDSVDTDLANAERLAALHKGRALHVPAWGWLTWDGKRWVRDETGEISRLAIETVKSIYREASRCDDPQKRKKLADWARRSESRQRIEAMIALAGPLLAARPDQFDRDPYLLNVLNGTLDLRTMRIREHRPEDFITKIAPVEFDPAAKAPLWEAFLERIFAGNRELIEFIQRAVGYALTGDTKEQCLFILWGTGANGKSTFVTTIQSVLGDYALQTPTETLLAKRHDAIPNDVARLKGARFVSAIESSEGRRINEALVKQLTGGDRICARYLHREFFEFTPECKLFIATNHKPVIHGTDYAIWRRIRLVPFTVTIPEHEQDKELPRKLLAEAPGILNWCLEGCLAWQRQGLGVPEAVRIATEQYRADMDTLAQFIADCCILDPNAKATAKELYEAYVDWCKENGEEPLSQRAFGRSLSERGLTPARFGRSRTRGWLGIGLAAEPPLPPADGADTSAENVRNADLNAKTSQARTFADANLGVFSGNFPYIGKKPENCVRICPQNEDFADGKRPADVFAPSVRGVEAAGGADDSDDDEIPF</sequence>
<dbReference type="AlphaFoldDB" id="H5STV5"/>
<dbReference type="InterPro" id="IPR006500">
    <property type="entry name" value="Helicase_put_C_phage/plasmid"/>
</dbReference>
<dbReference type="CDD" id="cd01029">
    <property type="entry name" value="TOPRIM_primases"/>
    <property type="match status" value="1"/>
</dbReference>
<dbReference type="InterPro" id="IPR014015">
    <property type="entry name" value="Helicase_SF3_DNA-vir"/>
</dbReference>
<evidence type="ECO:0000256" key="1">
    <source>
        <dbReference type="ARBA" id="ARBA00022741"/>
    </source>
</evidence>
<evidence type="ECO:0000256" key="4">
    <source>
        <dbReference type="ARBA" id="ARBA00022840"/>
    </source>
</evidence>
<dbReference type="GO" id="GO:0016787">
    <property type="term" value="F:hydrolase activity"/>
    <property type="evidence" value="ECO:0007669"/>
    <property type="project" value="UniProtKB-KW"/>
</dbReference>
<dbReference type="Pfam" id="PF03288">
    <property type="entry name" value="Pox_D5"/>
    <property type="match status" value="1"/>
</dbReference>
<keyword evidence="1" id="KW-0547">Nucleotide-binding</keyword>
<dbReference type="GO" id="GO:0006260">
    <property type="term" value="P:DNA replication"/>
    <property type="evidence" value="ECO:0007669"/>
    <property type="project" value="InterPro"/>
</dbReference>
<proteinExistence type="predicted"/>
<keyword evidence="3" id="KW-0347">Helicase</keyword>
<dbReference type="Gene3D" id="3.40.1360.10">
    <property type="match status" value="1"/>
</dbReference>
<name>H5STV5_ACEAU</name>
<feature type="domain" description="SF3 helicase" evidence="5">
    <location>
        <begin position="443"/>
        <end position="602"/>
    </location>
</feature>
<dbReference type="PANTHER" id="PTHR35372:SF2">
    <property type="entry name" value="SF3 HELICASE DOMAIN-CONTAINING PROTEIN"/>
    <property type="match status" value="1"/>
</dbReference>
<organism evidence="6">
    <name type="scientific">Acetithermum autotrophicum</name>
    <dbReference type="NCBI Taxonomy" id="1446466"/>
    <lineage>
        <taxon>Bacteria</taxon>
        <taxon>Candidatus Bipolaricaulota</taxon>
        <taxon>Candidatus Acetithermum</taxon>
    </lineage>
</organism>
<evidence type="ECO:0000259" key="5">
    <source>
        <dbReference type="PROSITE" id="PS51206"/>
    </source>
</evidence>
<reference evidence="6" key="1">
    <citation type="journal article" date="2005" name="Environ. Microbiol.">
        <title>Genetic and functional properties of uncultivated thermophilic crenarchaeotes from a subsurface gold mine as revealed by analysis of genome fragments.</title>
        <authorList>
            <person name="Nunoura T."/>
            <person name="Hirayama H."/>
            <person name="Takami H."/>
            <person name="Oida H."/>
            <person name="Nishi S."/>
            <person name="Shimamura S."/>
            <person name="Suzuki Y."/>
            <person name="Inagaki F."/>
            <person name="Takai K."/>
            <person name="Nealson K.H."/>
            <person name="Horikoshi K."/>
        </authorList>
    </citation>
    <scope>NUCLEOTIDE SEQUENCE</scope>
</reference>
<evidence type="ECO:0000256" key="2">
    <source>
        <dbReference type="ARBA" id="ARBA00022801"/>
    </source>
</evidence>
<dbReference type="PANTHER" id="PTHR35372">
    <property type="entry name" value="ATP BINDING PROTEIN-RELATED"/>
    <property type="match status" value="1"/>
</dbReference>
<dbReference type="InterPro" id="IPR034154">
    <property type="entry name" value="TOPRIM_DnaG/twinkle"/>
</dbReference>
<keyword evidence="2" id="KW-0378">Hydrolase</keyword>
<protein>
    <submittedName>
        <fullName evidence="6">Phage/plasmid primase, P4 family</fullName>
    </submittedName>
</protein>
<dbReference type="GO" id="GO:0008270">
    <property type="term" value="F:zinc ion binding"/>
    <property type="evidence" value="ECO:0007669"/>
    <property type="project" value="InterPro"/>
</dbReference>
<dbReference type="InterPro" id="IPR036390">
    <property type="entry name" value="WH_DNA-bd_sf"/>
</dbReference>
<dbReference type="GO" id="GO:0003677">
    <property type="term" value="F:DNA binding"/>
    <property type="evidence" value="ECO:0007669"/>
    <property type="project" value="InterPro"/>
</dbReference>
<dbReference type="SUPFAM" id="SSF52540">
    <property type="entry name" value="P-loop containing nucleoside triphosphate hydrolases"/>
    <property type="match status" value="1"/>
</dbReference>
<dbReference type="InterPro" id="IPR051620">
    <property type="entry name" value="ORF904-like_C"/>
</dbReference>
<dbReference type="Gene3D" id="3.40.50.300">
    <property type="entry name" value="P-loop containing nucleotide triphosphate hydrolases"/>
    <property type="match status" value="1"/>
</dbReference>
<dbReference type="InterPro" id="IPR014818">
    <property type="entry name" value="Phage/plasmid_primase_P4_C"/>
</dbReference>